<organism evidence="2 3">
    <name type="scientific">Prosthecobacter debontii</name>
    <dbReference type="NCBI Taxonomy" id="48467"/>
    <lineage>
        <taxon>Bacteria</taxon>
        <taxon>Pseudomonadati</taxon>
        <taxon>Verrucomicrobiota</taxon>
        <taxon>Verrucomicrobiia</taxon>
        <taxon>Verrucomicrobiales</taxon>
        <taxon>Verrucomicrobiaceae</taxon>
        <taxon>Prosthecobacter</taxon>
    </lineage>
</organism>
<keyword evidence="3" id="KW-1185">Reference proteome</keyword>
<sequence length="238" mass="26579">MNTTRLLRCSVALSVTAASLSLSSCALSPLEAIGWASPQPKEGAPLQPGVRYEVRKALAAGVPFRPKEMKRYYFVMEQPRPPLLAATQKPGSYMNVRTTAYCHDEADHLAYGMKTALGTPLQFGSIRSAAADWSRYPVGTRFRIAGQPDVVYEVDDYGSALVGTGTIDLYKPNQNMMDDWGVRHVDIEVLHWGSYARSMEIMRDRIRWPHVRHMVEDIQAKVYQATLQSLKTPMTASL</sequence>
<name>A0A1T4WKQ8_9BACT</name>
<dbReference type="AlphaFoldDB" id="A0A1T4WKQ8"/>
<dbReference type="EMBL" id="FUYE01000001">
    <property type="protein sequence ID" value="SKA77231.1"/>
    <property type="molecule type" value="Genomic_DNA"/>
</dbReference>
<accession>A0A1T4WKQ8</accession>
<dbReference type="CDD" id="cd22784">
    <property type="entry name" value="DPBB_MltA_YuiC-like"/>
    <property type="match status" value="1"/>
</dbReference>
<dbReference type="RefSeq" id="WP_078811565.1">
    <property type="nucleotide sequence ID" value="NZ_FUYE01000001.1"/>
</dbReference>
<feature type="signal peptide" evidence="1">
    <location>
        <begin position="1"/>
        <end position="26"/>
    </location>
</feature>
<reference evidence="3" key="1">
    <citation type="submission" date="2017-02" db="EMBL/GenBank/DDBJ databases">
        <authorList>
            <person name="Varghese N."/>
            <person name="Submissions S."/>
        </authorList>
    </citation>
    <scope>NUCLEOTIDE SEQUENCE [LARGE SCALE GENOMIC DNA]</scope>
    <source>
        <strain evidence="3">ATCC 700200</strain>
    </source>
</reference>
<evidence type="ECO:0000313" key="2">
    <source>
        <dbReference type="EMBL" id="SKA77231.1"/>
    </source>
</evidence>
<dbReference type="STRING" id="48467.SAMN02745166_00342"/>
<feature type="chain" id="PRO_5012662256" evidence="1">
    <location>
        <begin position="27"/>
        <end position="238"/>
    </location>
</feature>
<evidence type="ECO:0000313" key="3">
    <source>
        <dbReference type="Proteomes" id="UP000190774"/>
    </source>
</evidence>
<dbReference type="PROSITE" id="PS51257">
    <property type="entry name" value="PROKAR_LIPOPROTEIN"/>
    <property type="match status" value="1"/>
</dbReference>
<protein>
    <submittedName>
        <fullName evidence="2">3D (Asp-Asp-Asp) domain-containing protein</fullName>
    </submittedName>
</protein>
<proteinExistence type="predicted"/>
<keyword evidence="1" id="KW-0732">Signal</keyword>
<dbReference type="Proteomes" id="UP000190774">
    <property type="component" value="Unassembled WGS sequence"/>
</dbReference>
<dbReference type="OrthoDB" id="192457at2"/>
<evidence type="ECO:0000256" key="1">
    <source>
        <dbReference type="SAM" id="SignalP"/>
    </source>
</evidence>
<gene>
    <name evidence="2" type="ORF">SAMN02745166_00342</name>
</gene>